<dbReference type="EMBL" id="JAANIT010000111">
    <property type="protein sequence ID" value="KAG1552028.1"/>
    <property type="molecule type" value="Genomic_DNA"/>
</dbReference>
<dbReference type="Proteomes" id="UP000717996">
    <property type="component" value="Unassembled WGS sequence"/>
</dbReference>
<sequence length="274" mass="30896">MYLLTVENISKVQLAEPFETPLARYCSALDSPTPSNSSTSSLRRKYRRPDHVLESPRIVPFPYHNDSFFLPTAEQDYPGTGLIADNTSTANLSIYTAESRSISRRTASSVATRLPHCSHQRTPTEGIKKRRILASRGAADGVSINSNSNNQEKPGSFSMLYMHLEEKINQEKKKKQLKTRLKKKLYHLKSTVTFTSRKTSSSLDTSTSSLSLVSTDTSFIEECISDNSLPKWYNKFFKLFKPTTSERSGTQSKSAVSHKSYLSPSKPVWYAQYK</sequence>
<reference evidence="1" key="1">
    <citation type="journal article" date="2020" name="Microb. Genom.">
        <title>Genetic diversity of clinical and environmental Mucorales isolates obtained from an investigation of mucormycosis cases among solid organ transplant recipients.</title>
        <authorList>
            <person name="Nguyen M.H."/>
            <person name="Kaul D."/>
            <person name="Muto C."/>
            <person name="Cheng S.J."/>
            <person name="Richter R.A."/>
            <person name="Bruno V.M."/>
            <person name="Liu G."/>
            <person name="Beyhan S."/>
            <person name="Sundermann A.J."/>
            <person name="Mounaud S."/>
            <person name="Pasculle A.W."/>
            <person name="Nierman W.C."/>
            <person name="Driscoll E."/>
            <person name="Cumbie R."/>
            <person name="Clancy C.J."/>
            <person name="Dupont C.L."/>
        </authorList>
    </citation>
    <scope>NUCLEOTIDE SEQUENCE</scope>
    <source>
        <strain evidence="1">GL16</strain>
    </source>
</reference>
<dbReference type="AlphaFoldDB" id="A0A9P6YM10"/>
<proteinExistence type="predicted"/>
<evidence type="ECO:0000313" key="2">
    <source>
        <dbReference type="Proteomes" id="UP000717996"/>
    </source>
</evidence>
<dbReference type="OMA" id="SAYPESN"/>
<gene>
    <name evidence="1" type="ORF">G6F51_001481</name>
</gene>
<dbReference type="OrthoDB" id="2241792at2759"/>
<protein>
    <submittedName>
        <fullName evidence="1">Uncharacterized protein</fullName>
    </submittedName>
</protein>
<accession>A0A9P6YM10</accession>
<name>A0A9P6YM10_RHIOR</name>
<evidence type="ECO:0000313" key="1">
    <source>
        <dbReference type="EMBL" id="KAG1552028.1"/>
    </source>
</evidence>
<comment type="caution">
    <text evidence="1">The sequence shown here is derived from an EMBL/GenBank/DDBJ whole genome shotgun (WGS) entry which is preliminary data.</text>
</comment>
<organism evidence="1 2">
    <name type="scientific">Rhizopus oryzae</name>
    <name type="common">Mucormycosis agent</name>
    <name type="synonym">Rhizopus arrhizus var. delemar</name>
    <dbReference type="NCBI Taxonomy" id="64495"/>
    <lineage>
        <taxon>Eukaryota</taxon>
        <taxon>Fungi</taxon>
        <taxon>Fungi incertae sedis</taxon>
        <taxon>Mucoromycota</taxon>
        <taxon>Mucoromycotina</taxon>
        <taxon>Mucoromycetes</taxon>
        <taxon>Mucorales</taxon>
        <taxon>Mucorineae</taxon>
        <taxon>Rhizopodaceae</taxon>
        <taxon>Rhizopus</taxon>
    </lineage>
</organism>